<reference evidence="5 6" key="1">
    <citation type="submission" date="2017-04" db="EMBL/GenBank/DDBJ databases">
        <authorList>
            <person name="Afonso C.L."/>
            <person name="Miller P.J."/>
            <person name="Scott M.A."/>
            <person name="Spackman E."/>
            <person name="Goraichik I."/>
            <person name="Dimitrov K.M."/>
            <person name="Suarez D.L."/>
            <person name="Swayne D.E."/>
        </authorList>
    </citation>
    <scope>NUCLEOTIDE SEQUENCE [LARGE SCALE GENOMIC DNA]</scope>
    <source>
        <strain evidence="5 6">ToBE</strain>
    </source>
</reference>
<dbReference type="AlphaFoldDB" id="A0A1W1VLL2"/>
<keyword evidence="3" id="KW-0411">Iron-sulfur</keyword>
<evidence type="ECO:0000256" key="2">
    <source>
        <dbReference type="ARBA" id="ARBA00023004"/>
    </source>
</evidence>
<dbReference type="GO" id="GO:0051536">
    <property type="term" value="F:iron-sulfur cluster binding"/>
    <property type="evidence" value="ECO:0007669"/>
    <property type="project" value="UniProtKB-KW"/>
</dbReference>
<accession>A0A1W1VLL2</accession>
<dbReference type="InterPro" id="IPR017896">
    <property type="entry name" value="4Fe4S_Fe-S-bd"/>
</dbReference>
<keyword evidence="2" id="KW-0408">Iron</keyword>
<keyword evidence="1" id="KW-0479">Metal-binding</keyword>
<dbReference type="InterPro" id="IPR017900">
    <property type="entry name" value="4Fe4S_Fe_S_CS"/>
</dbReference>
<dbReference type="PANTHER" id="PTHR40447:SF1">
    <property type="entry name" value="ANAEROBIC SULFITE REDUCTASE SUBUNIT A"/>
    <property type="match status" value="1"/>
</dbReference>
<name>A0A1W1VLL2_9FIRM</name>
<dbReference type="PROSITE" id="PS00198">
    <property type="entry name" value="4FE4S_FER_1"/>
    <property type="match status" value="2"/>
</dbReference>
<organism evidence="5 6">
    <name type="scientific">Thermanaeromonas toyohensis ToBE</name>
    <dbReference type="NCBI Taxonomy" id="698762"/>
    <lineage>
        <taxon>Bacteria</taxon>
        <taxon>Bacillati</taxon>
        <taxon>Bacillota</taxon>
        <taxon>Clostridia</taxon>
        <taxon>Neomoorellales</taxon>
        <taxon>Neomoorellaceae</taxon>
        <taxon>Thermanaeromonas</taxon>
    </lineage>
</organism>
<dbReference type="Pfam" id="PF17179">
    <property type="entry name" value="Fer4_22"/>
    <property type="match status" value="1"/>
</dbReference>
<evidence type="ECO:0000313" key="6">
    <source>
        <dbReference type="Proteomes" id="UP000192569"/>
    </source>
</evidence>
<evidence type="ECO:0000256" key="3">
    <source>
        <dbReference type="ARBA" id="ARBA00023014"/>
    </source>
</evidence>
<dbReference type="Proteomes" id="UP000192569">
    <property type="component" value="Chromosome I"/>
</dbReference>
<protein>
    <submittedName>
        <fullName evidence="5">4Fe-4S dicluster domain-containing protein</fullName>
    </submittedName>
</protein>
<evidence type="ECO:0000259" key="4">
    <source>
        <dbReference type="PROSITE" id="PS51379"/>
    </source>
</evidence>
<dbReference type="SUPFAM" id="SSF46548">
    <property type="entry name" value="alpha-helical ferredoxin"/>
    <property type="match status" value="1"/>
</dbReference>
<dbReference type="EMBL" id="LT838272">
    <property type="protein sequence ID" value="SMB94206.1"/>
    <property type="molecule type" value="Genomic_DNA"/>
</dbReference>
<evidence type="ECO:0000313" key="5">
    <source>
        <dbReference type="EMBL" id="SMB94206.1"/>
    </source>
</evidence>
<dbReference type="RefSeq" id="WP_084664488.1">
    <property type="nucleotide sequence ID" value="NZ_LT838272.1"/>
</dbReference>
<dbReference type="PROSITE" id="PS51379">
    <property type="entry name" value="4FE4S_FER_2"/>
    <property type="match status" value="2"/>
</dbReference>
<dbReference type="STRING" id="698762.SAMN00808754_0988"/>
<gene>
    <name evidence="5" type="ORF">SAMN00808754_0988</name>
</gene>
<dbReference type="PANTHER" id="PTHR40447">
    <property type="entry name" value="ANAEROBIC SULFITE REDUCTASE SUBUNIT A"/>
    <property type="match status" value="1"/>
</dbReference>
<feature type="domain" description="4Fe-4S ferredoxin-type" evidence="4">
    <location>
        <begin position="294"/>
        <end position="326"/>
    </location>
</feature>
<dbReference type="OrthoDB" id="9796486at2"/>
<dbReference type="GO" id="GO:0046872">
    <property type="term" value="F:metal ion binding"/>
    <property type="evidence" value="ECO:0007669"/>
    <property type="project" value="UniProtKB-KW"/>
</dbReference>
<keyword evidence="6" id="KW-1185">Reference proteome</keyword>
<proteinExistence type="predicted"/>
<sequence>MLKIRRDKLPQVLSIWSEGATVYIPQEADGISTFRPWTGQTEVNFKPGSTVVPPKELFFLRTEEMYRYRVEGQAAFLEELPPPQEKRVLVGVRSCDARSFLLLDEVFLTKGYIDEFYHKRRENTLIVALACREPLDTCFCTSLGVDPGRAEGVDIQAWEGEDGFLLEATSETGRSLLEKVRGLLVETSEEVPAGVRPRLEVELEGVTEKLQRMFEHPFWDDLWHKCVGCAACTFLCPTCHCFDIQSENRGNWGFKFRCWDSCMFPEYTRMAGGHNPRPTRKERVRNRILHKLQYFPERYGKLGCVGCGRCLDRCPVHMDITKIIQAIKEVALDG</sequence>
<evidence type="ECO:0000256" key="1">
    <source>
        <dbReference type="ARBA" id="ARBA00022723"/>
    </source>
</evidence>
<feature type="domain" description="4Fe-4S ferredoxin-type" evidence="4">
    <location>
        <begin position="215"/>
        <end position="247"/>
    </location>
</feature>